<evidence type="ECO:0000313" key="2">
    <source>
        <dbReference type="EMBL" id="MFB4717629.1"/>
    </source>
</evidence>
<dbReference type="AlphaFoldDB" id="A0AA96M911"/>
<sequence length="167" mass="19132">MKRENESLPGIDESYRLLRFEYAFRQVGFIVLLGIIIAAVAGLFSSGMVSDTAKTNTAESLTVNYERFGRRETETRMQFAFPVKVEGMNTISITSESNDAYEPGSVWPQPDKMFSHEKTLFLVYNDLKKSDSFSVLFFTTPSRTGKWNTVIRVNNEPEVNVWQFIYP</sequence>
<evidence type="ECO:0000313" key="3">
    <source>
        <dbReference type="EMBL" id="WNS40293.1"/>
    </source>
</evidence>
<dbReference type="KEGG" id="echu:RQP59_13200"/>
<evidence type="ECO:0000256" key="1">
    <source>
        <dbReference type="SAM" id="Phobius"/>
    </source>
</evidence>
<evidence type="ECO:0000313" key="4">
    <source>
        <dbReference type="Proteomes" id="UP001577381"/>
    </source>
</evidence>
<dbReference type="EMBL" id="JBHGSI010000001">
    <property type="protein sequence ID" value="MFB4717629.1"/>
    <property type="molecule type" value="Genomic_DNA"/>
</dbReference>
<dbReference type="RefSeq" id="WP_265194411.1">
    <property type="nucleotide sequence ID" value="NZ_CP135253.1"/>
</dbReference>
<keyword evidence="1" id="KW-1133">Transmembrane helix</keyword>
<reference evidence="3" key="1">
    <citation type="submission" date="2023-09" db="EMBL/GenBank/DDBJ databases">
        <title>Coexistence of blaNDM-1 and blaKPC-2 in Enterobacter chuandaensis.</title>
        <authorList>
            <person name="Chen R."/>
        </authorList>
    </citation>
    <scope>NUCLEOTIDE SEQUENCE</scope>
    <source>
        <strain evidence="3">FAHZZU5885</strain>
    </source>
</reference>
<organism evidence="3">
    <name type="scientific">Enterobacter chuandaensis</name>
    <dbReference type="NCBI Taxonomy" id="2497875"/>
    <lineage>
        <taxon>Bacteria</taxon>
        <taxon>Pseudomonadati</taxon>
        <taxon>Pseudomonadota</taxon>
        <taxon>Gammaproteobacteria</taxon>
        <taxon>Enterobacterales</taxon>
        <taxon>Enterobacteriaceae</taxon>
        <taxon>Enterobacter</taxon>
        <taxon>Enterobacter cloacae complex</taxon>
    </lineage>
</organism>
<gene>
    <name evidence="2" type="ORF">ACE3KR_01860</name>
    <name evidence="3" type="ORF">RQP59_13200</name>
</gene>
<dbReference type="Proteomes" id="UP001577381">
    <property type="component" value="Unassembled WGS sequence"/>
</dbReference>
<keyword evidence="1" id="KW-0472">Membrane</keyword>
<keyword evidence="4" id="KW-1185">Reference proteome</keyword>
<name>A0AA96M911_9ENTR</name>
<proteinExistence type="predicted"/>
<feature type="transmembrane region" description="Helical" evidence="1">
    <location>
        <begin position="23"/>
        <end position="44"/>
    </location>
</feature>
<accession>A0AA96M911</accession>
<protein>
    <submittedName>
        <fullName evidence="3">Uncharacterized protein</fullName>
    </submittedName>
</protein>
<dbReference type="EMBL" id="CP135253">
    <property type="protein sequence ID" value="WNS40293.1"/>
    <property type="molecule type" value="Genomic_DNA"/>
</dbReference>
<keyword evidence="1" id="KW-0812">Transmembrane</keyword>
<reference evidence="2 4" key="2">
    <citation type="submission" date="2024-09" db="EMBL/GenBank/DDBJ databases">
        <title>Molecular characterization of Carbapenemase-producing Enterobacter cloacae Complex from Infections in Argentina.</title>
        <authorList>
            <person name="De Mendieta J.M."/>
            <person name="Gomez S."/>
        </authorList>
    </citation>
    <scope>NUCLEOTIDE SEQUENCE [LARGE SCALE GENOMIC DNA]</scope>
    <source>
        <strain evidence="2 4">M23267</strain>
    </source>
</reference>